<organism evidence="1 2">
    <name type="scientific">Candidatus Glassbacteria bacterium GWA2_58_10</name>
    <dbReference type="NCBI Taxonomy" id="1817865"/>
    <lineage>
        <taxon>Bacteria</taxon>
        <taxon>Candidatus Glassiibacteriota</taxon>
    </lineage>
</organism>
<proteinExistence type="predicted"/>
<dbReference type="Proteomes" id="UP000176992">
    <property type="component" value="Unassembled WGS sequence"/>
</dbReference>
<dbReference type="AlphaFoldDB" id="A0A1F5YAK6"/>
<comment type="caution">
    <text evidence="1">The sequence shown here is derived from an EMBL/GenBank/DDBJ whole genome shotgun (WGS) entry which is preliminary data.</text>
</comment>
<dbReference type="EMBL" id="MFIV01000235">
    <property type="protein sequence ID" value="OGF97224.1"/>
    <property type="molecule type" value="Genomic_DNA"/>
</dbReference>
<reference evidence="1 2" key="1">
    <citation type="journal article" date="2016" name="Nat. Commun.">
        <title>Thousands of microbial genomes shed light on interconnected biogeochemical processes in an aquifer system.</title>
        <authorList>
            <person name="Anantharaman K."/>
            <person name="Brown C.T."/>
            <person name="Hug L.A."/>
            <person name="Sharon I."/>
            <person name="Castelle C.J."/>
            <person name="Probst A.J."/>
            <person name="Thomas B.C."/>
            <person name="Singh A."/>
            <person name="Wilkins M.J."/>
            <person name="Karaoz U."/>
            <person name="Brodie E.L."/>
            <person name="Williams K.H."/>
            <person name="Hubbard S.S."/>
            <person name="Banfield J.F."/>
        </authorList>
    </citation>
    <scope>NUCLEOTIDE SEQUENCE [LARGE SCALE GENOMIC DNA]</scope>
</reference>
<evidence type="ECO:0000313" key="2">
    <source>
        <dbReference type="Proteomes" id="UP000176992"/>
    </source>
</evidence>
<sequence length="411" mass="45791">MSIYNLEGIFDMEITVRRDFLRLSHWISAMVILLLAGLPPSLAADSPIPVIHCDTPNPTRDKPQNKLWYAKGTWWAWLPQGAKGSRIWRKDTRGGWRSLEHLENRLDSLPGRADVWCEGESVAAVLMQDSLLTAVLLRWDDSRNTYEIQKVLPVWREAASPETATLDRDSQGNFWIAYPLDQPDGRAVVVRKIPPDFSSPGEKIFLARGLYEDEICAVTSYDGGAGVMWSDQNHEMVLFSRHESGALDTLWQPADTVSRGHKTADDHINFCRPPASRGPRLIAATKTSLDSMGQPLLSLRVNTDRRVWISVPFARLTRRSQPSRPIVFWLKNRPMVVYTAYGSRGSHQSLNSIMLQPFSADALDPAGQARELIPPVEGLNDVTGPKSTPQGVPLFLLASDAGGAVYEASVK</sequence>
<protein>
    <recommendedName>
        <fullName evidence="3">Sialidase domain-containing protein</fullName>
    </recommendedName>
</protein>
<gene>
    <name evidence="1" type="ORF">A2Z86_00650</name>
</gene>
<evidence type="ECO:0000313" key="1">
    <source>
        <dbReference type="EMBL" id="OGF97224.1"/>
    </source>
</evidence>
<accession>A0A1F5YAK6</accession>
<name>A0A1F5YAK6_9BACT</name>
<evidence type="ECO:0008006" key="3">
    <source>
        <dbReference type="Google" id="ProtNLM"/>
    </source>
</evidence>